<feature type="compositionally biased region" description="Low complexity" evidence="1">
    <location>
        <begin position="232"/>
        <end position="241"/>
    </location>
</feature>
<keyword evidence="2" id="KW-0472">Membrane</keyword>
<dbReference type="EMBL" id="NETL01000023">
    <property type="protein sequence ID" value="OTN66167.1"/>
    <property type="molecule type" value="Genomic_DNA"/>
</dbReference>
<protein>
    <submittedName>
        <fullName evidence="3">KIR protein</fullName>
    </submittedName>
</protein>
<dbReference type="VEuPathDB" id="PlasmoDB:PKNOH_S09541700"/>
<proteinExistence type="predicted"/>
<dbReference type="VEuPathDB" id="PlasmoDB:PKA1H_120061800"/>
<comment type="caution">
    <text evidence="3">The sequence shown here is derived from an EMBL/GenBank/DDBJ whole genome shotgun (WGS) entry which is preliminary data.</text>
</comment>
<dbReference type="VEuPathDB" id="PlasmoDB:PKNH_1257100"/>
<keyword evidence="2" id="KW-1133">Transmembrane helix</keyword>
<sequence>MKHPSFNDIAFSEKMSESKGGSGKLRCSKMQVTLDMYKDDLKSKLGELSGDGNLADDILPLWCCISDKYDWNIDTTDSCHLLYYTVGSIIYKQLKNEESFDSIMEGVHQSLGSMLSAGKCKDVPIDNGKKLFKLMKKLSDYNLSPKDMWQEEKSSGRVSCSRCTNYLGKIAETCTKVKTFCGSTQNQTDCAEIEMDDGDERSPGYVAQLIYSIIPEPRSTAELDGDSEAQTSSSESEGANSSGNIINNISYGLLTVSSVLVTFFFYKYISLFFSFPRRKSSNGRSGRSNRWEGRGRFVSHNLDNRTEDIGTGTEYDSSTEYYTENSTVADYASTVEDSTEGSTIDSTTLYSALYTTRSKKKGSSEHQQRKYRNNIAYHRM</sequence>
<organism evidence="3 4">
    <name type="scientific">Plasmodium knowlesi</name>
    <dbReference type="NCBI Taxonomy" id="5850"/>
    <lineage>
        <taxon>Eukaryota</taxon>
        <taxon>Sar</taxon>
        <taxon>Alveolata</taxon>
        <taxon>Apicomplexa</taxon>
        <taxon>Aconoidasida</taxon>
        <taxon>Haemosporida</taxon>
        <taxon>Plasmodiidae</taxon>
        <taxon>Plasmodium</taxon>
        <taxon>Plasmodium (Plasmodium)</taxon>
    </lineage>
</organism>
<feature type="region of interest" description="Disordered" evidence="1">
    <location>
        <begin position="220"/>
        <end position="241"/>
    </location>
</feature>
<gene>
    <name evidence="3" type="ORF">PKNOH_S09541700</name>
</gene>
<evidence type="ECO:0000313" key="4">
    <source>
        <dbReference type="Proteomes" id="UP000195012"/>
    </source>
</evidence>
<dbReference type="Proteomes" id="UP000195012">
    <property type="component" value="Unassembled WGS sequence"/>
</dbReference>
<evidence type="ECO:0000313" key="3">
    <source>
        <dbReference type="EMBL" id="OTN66167.1"/>
    </source>
</evidence>
<dbReference type="AlphaFoldDB" id="A0A1Y3DTQ6"/>
<accession>A0A1Y3DTQ6</accession>
<reference evidence="3 4" key="1">
    <citation type="submission" date="2017-05" db="EMBL/GenBank/DDBJ databases">
        <title>PacBio assembly of a Plasmodium knowlesi genome sequence with Hi-C correction and manual annotation of the SICAvar gene family.</title>
        <authorList>
            <person name="Lapp S.A."/>
            <person name="Geraldo J.A."/>
            <person name="Chien J.-T."/>
            <person name="Ay F."/>
            <person name="Pakala S.B."/>
            <person name="Batugedara G."/>
            <person name="Humphrey J.C."/>
            <person name="Debarry J.D."/>
            <person name="Le Roch K.G."/>
            <person name="Galinski M.R."/>
            <person name="Kissinger J.C."/>
        </authorList>
    </citation>
    <scope>NUCLEOTIDE SEQUENCE [LARGE SCALE GENOMIC DNA]</scope>
    <source>
        <strain evidence="4">Malayan Strain Pk1 (A+)</strain>
    </source>
</reference>
<keyword evidence="2" id="KW-0812">Transmembrane</keyword>
<name>A0A1Y3DTQ6_PLAKN</name>
<evidence type="ECO:0000256" key="2">
    <source>
        <dbReference type="SAM" id="Phobius"/>
    </source>
</evidence>
<evidence type="ECO:0000256" key="1">
    <source>
        <dbReference type="SAM" id="MobiDB-lite"/>
    </source>
</evidence>
<feature type="transmembrane region" description="Helical" evidence="2">
    <location>
        <begin position="249"/>
        <end position="269"/>
    </location>
</feature>